<sequence>MIYTIDGRQLEARGEYWIADNATVIGSVILGDKASIWFNAVLRADTDSITVGDETNIQDGAVLHVDPGVPLTLGRNVTVGHKAMLHGCTVGDNTLIGINAVVLNRARIGSNCIIGANALVPEGMEIPDNSLVMGSPAKVVKELSDGHKAMITLGGMHYVAHAKHFAANLKPDARFHGE</sequence>
<accession>A0ABT0E7T5</accession>
<dbReference type="Gene3D" id="2.160.10.10">
    <property type="entry name" value="Hexapeptide repeat proteins"/>
    <property type="match status" value="1"/>
</dbReference>
<dbReference type="RefSeq" id="WP_246951818.1">
    <property type="nucleotide sequence ID" value="NZ_JALKII010000005.1"/>
</dbReference>
<evidence type="ECO:0000313" key="1">
    <source>
        <dbReference type="EMBL" id="MCK0537825.1"/>
    </source>
</evidence>
<evidence type="ECO:0000313" key="2">
    <source>
        <dbReference type="Proteomes" id="UP001165524"/>
    </source>
</evidence>
<dbReference type="Pfam" id="PF00132">
    <property type="entry name" value="Hexapep"/>
    <property type="match status" value="1"/>
</dbReference>
<reference evidence="1" key="1">
    <citation type="submission" date="2022-04" db="EMBL/GenBank/DDBJ databases">
        <title>Alcanivorax sp. CY1518 draft genome sequence.</title>
        <authorList>
            <person name="Zhao G."/>
            <person name="An M."/>
        </authorList>
    </citation>
    <scope>NUCLEOTIDE SEQUENCE</scope>
    <source>
        <strain evidence="1">CY1518</strain>
    </source>
</reference>
<dbReference type="EMBL" id="JALKII010000005">
    <property type="protein sequence ID" value="MCK0537825.1"/>
    <property type="molecule type" value="Genomic_DNA"/>
</dbReference>
<protein>
    <submittedName>
        <fullName evidence="1">Gamma carbonic anhydrase family protein</fullName>
    </submittedName>
</protein>
<dbReference type="SUPFAM" id="SSF51161">
    <property type="entry name" value="Trimeric LpxA-like enzymes"/>
    <property type="match status" value="1"/>
</dbReference>
<proteinExistence type="predicted"/>
<dbReference type="InterPro" id="IPR047324">
    <property type="entry name" value="LbH_gamma_CA-like"/>
</dbReference>
<dbReference type="InterPro" id="IPR050484">
    <property type="entry name" value="Transf_Hexapept/Carb_Anhydrase"/>
</dbReference>
<gene>
    <name evidence="1" type="ORF">MU846_08895</name>
</gene>
<keyword evidence="2" id="KW-1185">Reference proteome</keyword>
<dbReference type="InterPro" id="IPR001451">
    <property type="entry name" value="Hexapep"/>
</dbReference>
<dbReference type="InterPro" id="IPR011004">
    <property type="entry name" value="Trimer_LpxA-like_sf"/>
</dbReference>
<organism evidence="1 2">
    <name type="scientific">Alcanivorax quisquiliarum</name>
    <dbReference type="NCBI Taxonomy" id="2933565"/>
    <lineage>
        <taxon>Bacteria</taxon>
        <taxon>Pseudomonadati</taxon>
        <taxon>Pseudomonadota</taxon>
        <taxon>Gammaproteobacteria</taxon>
        <taxon>Oceanospirillales</taxon>
        <taxon>Alcanivoracaceae</taxon>
        <taxon>Alcanivorax</taxon>
    </lineage>
</organism>
<comment type="caution">
    <text evidence="1">The sequence shown here is derived from an EMBL/GenBank/DDBJ whole genome shotgun (WGS) entry which is preliminary data.</text>
</comment>
<dbReference type="Proteomes" id="UP001165524">
    <property type="component" value="Unassembled WGS sequence"/>
</dbReference>
<name>A0ABT0E7T5_9GAMM</name>
<dbReference type="PANTHER" id="PTHR13061:SF29">
    <property type="entry name" value="GAMMA CARBONIC ANHYDRASE-LIKE 1, MITOCHONDRIAL-RELATED"/>
    <property type="match status" value="1"/>
</dbReference>
<dbReference type="CDD" id="cd04645">
    <property type="entry name" value="LbH_gamma_CA_like"/>
    <property type="match status" value="1"/>
</dbReference>
<dbReference type="PANTHER" id="PTHR13061">
    <property type="entry name" value="DYNACTIN SUBUNIT P25"/>
    <property type="match status" value="1"/>
</dbReference>